<dbReference type="SMART" id="SM00086">
    <property type="entry name" value="PAC"/>
    <property type="match status" value="1"/>
</dbReference>
<feature type="region of interest" description="Disordered" evidence="7">
    <location>
        <begin position="489"/>
        <end position="532"/>
    </location>
</feature>
<evidence type="ECO:0000256" key="5">
    <source>
        <dbReference type="ARBA" id="ARBA00023012"/>
    </source>
</evidence>
<dbReference type="AlphaFoldDB" id="A0A1U7H4D8"/>
<dbReference type="InterPro" id="IPR013656">
    <property type="entry name" value="PAS_4"/>
</dbReference>
<dbReference type="InterPro" id="IPR000700">
    <property type="entry name" value="PAS-assoc_C"/>
</dbReference>
<evidence type="ECO:0000259" key="9">
    <source>
        <dbReference type="PROSITE" id="PS50110"/>
    </source>
</evidence>
<feature type="domain" description="PAS" evidence="10">
    <location>
        <begin position="151"/>
        <end position="222"/>
    </location>
</feature>
<dbReference type="CDD" id="cd00130">
    <property type="entry name" value="PAS"/>
    <property type="match status" value="1"/>
</dbReference>
<dbReference type="SUPFAM" id="SSF55785">
    <property type="entry name" value="PYP-like sensor domain (PAS domain)"/>
    <property type="match status" value="1"/>
</dbReference>
<dbReference type="Proteomes" id="UP000186391">
    <property type="component" value="Unassembled WGS sequence"/>
</dbReference>
<sequence>MLFEPKVNVLLVDDHPENLLALEAILDSLGQNLVRATSGAEALRNLLNQDFAVILLDVQMPDMDGFETAALIRQRERSRHTPIIFITAFNTSDNMVFRGYSLGAVDYLFKPIEPEILKSKVAAFIDLFKKSAEVKRQAAQLAAMNAELKKREEMFRSLSACSPVGIFLTDTHGKCTYANPRYHAIFGLTPEQSLDEGWIATIHHEEQQSVIANWYTAAAEGRGYKGEFRIITPAGIERWVYMSSSPMLSEEGNVIGFTGTSEDITERKKAEEEHIKLIREQTSRQEAETANRLKDEFLATLSHELRTPLTSILGWARLLRQRKLNEEAITRAIETIERNAGLQAQLIEDILDVSRIMRGKLTLNICPVNLVNLTATVVNSIRLEAEAKKIQLEYVVELNETENTATRQRDNTENKEDVGMRRHGDTTNTDEILSLSPPLTVTASSVIVSGDPNRLQQVLWNLLNNAIKFTPSDGRVEVRLEVLEENGSLEMVQGRQGGQGRQGRQGGQGKYHTPHTSPTPHTPPTSPSPAYAQITITDTGVGISSEFLPYVFDRFRQADGSITRNHGGLGLGLAIVRYLVEMHGGSVHADSPGVGQGATFSVKLPLLATQQAPQDQESKNQECAVATKTEVNFPKTPVLERWKLKQTEQITKTAFPSSVMESSLSGLQVLVVDDDTDTREYLTTLLQESGAEVTAVDSVQSALLIIAKSLPDVLISDISMPEEDGYTLIRKIRNSQPGQGRDLPAIALTAYARPQDCQQALDAGFQMYVSKPVEPNQLIHSVAKLMQRLGTGS</sequence>
<dbReference type="SMART" id="SM00388">
    <property type="entry name" value="HisKA"/>
    <property type="match status" value="1"/>
</dbReference>
<keyword evidence="13" id="KW-1185">Reference proteome</keyword>
<dbReference type="InterPro" id="IPR035965">
    <property type="entry name" value="PAS-like_dom_sf"/>
</dbReference>
<dbReference type="Pfam" id="PF02518">
    <property type="entry name" value="HATPase_c"/>
    <property type="match status" value="2"/>
</dbReference>
<protein>
    <recommendedName>
        <fullName evidence="2">histidine kinase</fullName>
        <ecNumber evidence="2">2.7.13.3</ecNumber>
    </recommendedName>
</protein>
<feature type="compositionally biased region" description="Gly residues" evidence="7">
    <location>
        <begin position="495"/>
        <end position="509"/>
    </location>
</feature>
<dbReference type="EMBL" id="MRCA01000001">
    <property type="protein sequence ID" value="OKH16131.1"/>
    <property type="molecule type" value="Genomic_DNA"/>
</dbReference>
<keyword evidence="5" id="KW-0902">Two-component regulatory system</keyword>
<evidence type="ECO:0000259" key="8">
    <source>
        <dbReference type="PROSITE" id="PS50109"/>
    </source>
</evidence>
<dbReference type="NCBIfam" id="TIGR00229">
    <property type="entry name" value="sensory_box"/>
    <property type="match status" value="1"/>
</dbReference>
<dbReference type="InterPro" id="IPR005467">
    <property type="entry name" value="His_kinase_dom"/>
</dbReference>
<dbReference type="SMART" id="SM00448">
    <property type="entry name" value="REC"/>
    <property type="match status" value="2"/>
</dbReference>
<comment type="caution">
    <text evidence="12">The sequence shown here is derived from an EMBL/GenBank/DDBJ whole genome shotgun (WGS) entry which is preliminary data.</text>
</comment>
<dbReference type="Pfam" id="PF00072">
    <property type="entry name" value="Response_reg"/>
    <property type="match status" value="2"/>
</dbReference>
<dbReference type="Gene3D" id="3.30.565.10">
    <property type="entry name" value="Histidine kinase-like ATPase, C-terminal domain"/>
    <property type="match status" value="1"/>
</dbReference>
<dbReference type="Pfam" id="PF08448">
    <property type="entry name" value="PAS_4"/>
    <property type="match status" value="1"/>
</dbReference>
<feature type="domain" description="Response regulatory" evidence="9">
    <location>
        <begin position="8"/>
        <end position="125"/>
    </location>
</feature>
<feature type="domain" description="PAC" evidence="11">
    <location>
        <begin position="224"/>
        <end position="276"/>
    </location>
</feature>
<dbReference type="SUPFAM" id="SSF52172">
    <property type="entry name" value="CheY-like"/>
    <property type="match status" value="2"/>
</dbReference>
<feature type="domain" description="Histidine kinase" evidence="8">
    <location>
        <begin position="300"/>
        <end position="608"/>
    </location>
</feature>
<dbReference type="PROSITE" id="PS50112">
    <property type="entry name" value="PAS"/>
    <property type="match status" value="1"/>
</dbReference>
<evidence type="ECO:0000256" key="2">
    <source>
        <dbReference type="ARBA" id="ARBA00012438"/>
    </source>
</evidence>
<dbReference type="Pfam" id="PF00512">
    <property type="entry name" value="HisKA"/>
    <property type="match status" value="1"/>
</dbReference>
<evidence type="ECO:0000256" key="1">
    <source>
        <dbReference type="ARBA" id="ARBA00000085"/>
    </source>
</evidence>
<evidence type="ECO:0000256" key="7">
    <source>
        <dbReference type="SAM" id="MobiDB-lite"/>
    </source>
</evidence>
<dbReference type="Gene3D" id="3.40.50.2300">
    <property type="match status" value="2"/>
</dbReference>
<dbReference type="Gene3D" id="1.10.287.130">
    <property type="match status" value="1"/>
</dbReference>
<dbReference type="PROSITE" id="PS50110">
    <property type="entry name" value="RESPONSE_REGULATORY"/>
    <property type="match status" value="2"/>
</dbReference>
<feature type="compositionally biased region" description="Basic and acidic residues" evidence="7">
    <location>
        <begin position="407"/>
        <end position="425"/>
    </location>
</feature>
<dbReference type="InterPro" id="IPR036097">
    <property type="entry name" value="HisK_dim/P_sf"/>
</dbReference>
<keyword evidence="4 12" id="KW-0418">Kinase</keyword>
<evidence type="ECO:0000256" key="6">
    <source>
        <dbReference type="PROSITE-ProRule" id="PRU00169"/>
    </source>
</evidence>
<dbReference type="SUPFAM" id="SSF55874">
    <property type="entry name" value="ATPase domain of HSP90 chaperone/DNA topoisomerase II/histidine kinase"/>
    <property type="match status" value="1"/>
</dbReference>
<comment type="catalytic activity">
    <reaction evidence="1">
        <text>ATP + protein L-histidine = ADP + protein N-phospho-L-histidine.</text>
        <dbReference type="EC" id="2.7.13.3"/>
    </reaction>
</comment>
<dbReference type="EC" id="2.7.13.3" evidence="2"/>
<reference evidence="12 13" key="1">
    <citation type="submission" date="2016-11" db="EMBL/GenBank/DDBJ databases">
        <title>Draft Genome Sequences of Nine Cyanobacterial Strains from Diverse Habitats.</title>
        <authorList>
            <person name="Zhu T."/>
            <person name="Hou S."/>
            <person name="Lu X."/>
            <person name="Hess W.R."/>
        </authorList>
    </citation>
    <scope>NUCLEOTIDE SEQUENCE [LARGE SCALE GENOMIC DNA]</scope>
    <source>
        <strain evidence="12 13">NIES-592</strain>
    </source>
</reference>
<keyword evidence="3 6" id="KW-0597">Phosphoprotein</keyword>
<dbReference type="InterPro" id="IPR001789">
    <property type="entry name" value="Sig_transdc_resp-reg_receiver"/>
</dbReference>
<dbReference type="PROSITE" id="PS50113">
    <property type="entry name" value="PAC"/>
    <property type="match status" value="1"/>
</dbReference>
<dbReference type="SMART" id="SM00091">
    <property type="entry name" value="PAS"/>
    <property type="match status" value="1"/>
</dbReference>
<proteinExistence type="predicted"/>
<feature type="domain" description="Response regulatory" evidence="9">
    <location>
        <begin position="668"/>
        <end position="786"/>
    </location>
</feature>
<dbReference type="InterPro" id="IPR003594">
    <property type="entry name" value="HATPase_dom"/>
</dbReference>
<dbReference type="SUPFAM" id="SSF47384">
    <property type="entry name" value="Homodimeric domain of signal transducing histidine kinase"/>
    <property type="match status" value="1"/>
</dbReference>
<evidence type="ECO:0000259" key="11">
    <source>
        <dbReference type="PROSITE" id="PS50113"/>
    </source>
</evidence>
<evidence type="ECO:0000256" key="4">
    <source>
        <dbReference type="ARBA" id="ARBA00022777"/>
    </source>
</evidence>
<dbReference type="PRINTS" id="PR00344">
    <property type="entry name" value="BCTRLSENSOR"/>
</dbReference>
<organism evidence="12 13">
    <name type="scientific">Fischerella major NIES-592</name>
    <dbReference type="NCBI Taxonomy" id="210994"/>
    <lineage>
        <taxon>Bacteria</taxon>
        <taxon>Bacillati</taxon>
        <taxon>Cyanobacteriota</taxon>
        <taxon>Cyanophyceae</taxon>
        <taxon>Nostocales</taxon>
        <taxon>Hapalosiphonaceae</taxon>
        <taxon>Fischerella</taxon>
    </lineage>
</organism>
<dbReference type="CDD" id="cd00082">
    <property type="entry name" value="HisKA"/>
    <property type="match status" value="1"/>
</dbReference>
<dbReference type="PROSITE" id="PS50109">
    <property type="entry name" value="HIS_KIN"/>
    <property type="match status" value="1"/>
</dbReference>
<evidence type="ECO:0000313" key="13">
    <source>
        <dbReference type="Proteomes" id="UP000186391"/>
    </source>
</evidence>
<dbReference type="InterPro" id="IPR004358">
    <property type="entry name" value="Sig_transdc_His_kin-like_C"/>
</dbReference>
<dbReference type="CDD" id="cd17580">
    <property type="entry name" value="REC_2_DhkD-like"/>
    <property type="match status" value="1"/>
</dbReference>
<dbReference type="GO" id="GO:0000155">
    <property type="term" value="F:phosphorelay sensor kinase activity"/>
    <property type="evidence" value="ECO:0007669"/>
    <property type="project" value="InterPro"/>
</dbReference>
<dbReference type="RefSeq" id="WP_073554582.1">
    <property type="nucleotide sequence ID" value="NZ_MRCA01000001.1"/>
</dbReference>
<dbReference type="InterPro" id="IPR000014">
    <property type="entry name" value="PAS"/>
</dbReference>
<dbReference type="Gene3D" id="3.30.450.20">
    <property type="entry name" value="PAS domain"/>
    <property type="match status" value="1"/>
</dbReference>
<dbReference type="InterPro" id="IPR003661">
    <property type="entry name" value="HisK_dim/P_dom"/>
</dbReference>
<feature type="modified residue" description="4-aspartylphosphate" evidence="6">
    <location>
        <position position="717"/>
    </location>
</feature>
<evidence type="ECO:0000259" key="10">
    <source>
        <dbReference type="PROSITE" id="PS50112"/>
    </source>
</evidence>
<feature type="modified residue" description="4-aspartylphosphate" evidence="6">
    <location>
        <position position="57"/>
    </location>
</feature>
<dbReference type="InterPro" id="IPR001610">
    <property type="entry name" value="PAC"/>
</dbReference>
<dbReference type="OrthoDB" id="9790669at2"/>
<evidence type="ECO:0000256" key="3">
    <source>
        <dbReference type="ARBA" id="ARBA00022553"/>
    </source>
</evidence>
<gene>
    <name evidence="12" type="ORF">NIES592_00155</name>
</gene>
<dbReference type="InterPro" id="IPR011006">
    <property type="entry name" value="CheY-like_superfamily"/>
</dbReference>
<evidence type="ECO:0000313" key="12">
    <source>
        <dbReference type="EMBL" id="OKH16131.1"/>
    </source>
</evidence>
<feature type="region of interest" description="Disordered" evidence="7">
    <location>
        <begin position="403"/>
        <end position="433"/>
    </location>
</feature>
<dbReference type="InterPro" id="IPR036890">
    <property type="entry name" value="HATPase_C_sf"/>
</dbReference>
<dbReference type="SMART" id="SM00387">
    <property type="entry name" value="HATPase_c"/>
    <property type="match status" value="1"/>
</dbReference>
<accession>A0A1U7H4D8</accession>
<keyword evidence="4 12" id="KW-0808">Transferase</keyword>
<dbReference type="PANTHER" id="PTHR43547:SF2">
    <property type="entry name" value="HYBRID SIGNAL TRANSDUCTION HISTIDINE KINASE C"/>
    <property type="match status" value="1"/>
</dbReference>
<name>A0A1U7H4D8_9CYAN</name>
<dbReference type="PANTHER" id="PTHR43547">
    <property type="entry name" value="TWO-COMPONENT HISTIDINE KINASE"/>
    <property type="match status" value="1"/>
</dbReference>